<dbReference type="GeneID" id="27719340"/>
<dbReference type="InterPro" id="IPR029068">
    <property type="entry name" value="Glyas_Bleomycin-R_OHBP_Dase"/>
</dbReference>
<comment type="caution">
    <text evidence="2">The sequence shown here is derived from an EMBL/GenBank/DDBJ whole genome shotgun (WGS) entry which is preliminary data.</text>
</comment>
<reference evidence="2 3" key="1">
    <citation type="journal article" date="2014" name="Genome Announc.">
        <title>Draft genome sequence of the pathogenic fungus Scedosporium apiospermum.</title>
        <authorList>
            <person name="Vandeputte P."/>
            <person name="Ghamrawi S."/>
            <person name="Rechenmann M."/>
            <person name="Iltis A."/>
            <person name="Giraud S."/>
            <person name="Fleury M."/>
            <person name="Thornton C."/>
            <person name="Delhaes L."/>
            <person name="Meyer W."/>
            <person name="Papon N."/>
            <person name="Bouchara J.P."/>
        </authorList>
    </citation>
    <scope>NUCLEOTIDE SEQUENCE [LARGE SCALE GENOMIC DNA]</scope>
    <source>
        <strain evidence="2 3">IHEM 14462</strain>
    </source>
</reference>
<dbReference type="VEuPathDB" id="FungiDB:SAPIO_CDS10170"/>
<dbReference type="SUPFAM" id="SSF54593">
    <property type="entry name" value="Glyoxalase/Bleomycin resistance protein/Dihydroxybiphenyl dioxygenase"/>
    <property type="match status" value="1"/>
</dbReference>
<dbReference type="InterPro" id="IPR037523">
    <property type="entry name" value="VOC_core"/>
</dbReference>
<dbReference type="PROSITE" id="PS51819">
    <property type="entry name" value="VOC"/>
    <property type="match status" value="2"/>
</dbReference>
<dbReference type="CDD" id="cd07267">
    <property type="entry name" value="THT_Oxygenase_N"/>
    <property type="match status" value="1"/>
</dbReference>
<dbReference type="EMBL" id="JOWA01000154">
    <property type="protein sequence ID" value="KEZ39448.1"/>
    <property type="molecule type" value="Genomic_DNA"/>
</dbReference>
<dbReference type="Proteomes" id="UP000028545">
    <property type="component" value="Unassembled WGS sequence"/>
</dbReference>
<proteinExistence type="predicted"/>
<dbReference type="RefSeq" id="XP_016639247.1">
    <property type="nucleotide sequence ID" value="XM_016783812.1"/>
</dbReference>
<organism evidence="2 3">
    <name type="scientific">Pseudallescheria apiosperma</name>
    <name type="common">Scedosporium apiospermum</name>
    <dbReference type="NCBI Taxonomy" id="563466"/>
    <lineage>
        <taxon>Eukaryota</taxon>
        <taxon>Fungi</taxon>
        <taxon>Dikarya</taxon>
        <taxon>Ascomycota</taxon>
        <taxon>Pezizomycotina</taxon>
        <taxon>Sordariomycetes</taxon>
        <taxon>Hypocreomycetidae</taxon>
        <taxon>Microascales</taxon>
        <taxon>Microascaceae</taxon>
        <taxon>Scedosporium</taxon>
    </lineage>
</organism>
<evidence type="ECO:0000313" key="2">
    <source>
        <dbReference type="EMBL" id="KEZ39448.1"/>
    </source>
</evidence>
<evidence type="ECO:0000259" key="1">
    <source>
        <dbReference type="PROSITE" id="PS51819"/>
    </source>
</evidence>
<accession>A0A084FWI6</accession>
<gene>
    <name evidence="2" type="ORF">SAPIO_CDS10170</name>
</gene>
<dbReference type="FunFam" id="3.10.180.10:FF:000039">
    <property type="entry name" value="Trihydroxytoluene oxygenase (AFU_orthologue AFUA_8G02470)"/>
    <property type="match status" value="1"/>
</dbReference>
<keyword evidence="3" id="KW-1185">Reference proteome</keyword>
<dbReference type="AlphaFoldDB" id="A0A084FWI6"/>
<dbReference type="FunFam" id="3.10.180.10:FF:000034">
    <property type="entry name" value="Glyoxalase/Bleomycin resistance protein/Dihydroxybiphenyl dioxygenase"/>
    <property type="match status" value="1"/>
</dbReference>
<protein>
    <recommendedName>
        <fullName evidence="1">VOC domain-containing protein</fullName>
    </recommendedName>
</protein>
<name>A0A084FWI6_PSEDA</name>
<dbReference type="HOGENOM" id="CLU_052361_0_1_1"/>
<evidence type="ECO:0000313" key="3">
    <source>
        <dbReference type="Proteomes" id="UP000028545"/>
    </source>
</evidence>
<feature type="domain" description="VOC" evidence="1">
    <location>
        <begin position="14"/>
        <end position="123"/>
    </location>
</feature>
<feature type="domain" description="VOC" evidence="1">
    <location>
        <begin position="163"/>
        <end position="290"/>
    </location>
</feature>
<sequence>MPLPPNDQRVRILRTAFTVYYHNDLIKTHKFYLDFGLKIAEERPDGQIFFKGYGTEPFVYVAKQADGESKFGGAAYEVESREELEKAARLPGASPISKLDAPGGGEIVTLTDPIGFKVFLVHGQTPKDAEAPHLEKLVVNYAEEKPRKGEFHRFKTGPALIHRWGHYGVTYPEGKYQEMYDWYTKTLSLAPSDLVYRDGKPITCFFHIDRGLEYTDHHSFFFKPCKANTAPAVAHSAFEVHDFDVQQLGHQYLQSQGHELCWGVGRHVLGSQVFDYWFDPSKFVVEHYADGDVVNIETEVSKVQAGPEALSIWGPPVPPVF</sequence>
<dbReference type="OrthoDB" id="3360610at2759"/>
<dbReference type="Gene3D" id="3.10.180.10">
    <property type="entry name" value="2,3-Dihydroxybiphenyl 1,2-Dioxygenase, domain 1"/>
    <property type="match status" value="2"/>
</dbReference>
<dbReference type="OMA" id="CFFHIDR"/>
<dbReference type="KEGG" id="sapo:SAPIO_CDS10170"/>